<name>A0ABV7HYP9_9HYPH</name>
<evidence type="ECO:0000313" key="2">
    <source>
        <dbReference type="Proteomes" id="UP001595647"/>
    </source>
</evidence>
<gene>
    <name evidence="1" type="ORF">ACFOHV_04010</name>
</gene>
<reference evidence="2" key="1">
    <citation type="journal article" date="2019" name="Int. J. Syst. Evol. Microbiol.">
        <title>The Global Catalogue of Microorganisms (GCM) 10K type strain sequencing project: providing services to taxonomists for standard genome sequencing and annotation.</title>
        <authorList>
            <consortium name="The Broad Institute Genomics Platform"/>
            <consortium name="The Broad Institute Genome Sequencing Center for Infectious Disease"/>
            <person name="Wu L."/>
            <person name="Ma J."/>
        </authorList>
    </citation>
    <scope>NUCLEOTIDE SEQUENCE [LARGE SCALE GENOMIC DNA]</scope>
    <source>
        <strain evidence="2">KCTC 52231</strain>
    </source>
</reference>
<dbReference type="RefSeq" id="WP_182307268.1">
    <property type="nucleotide sequence ID" value="NZ_CP059896.1"/>
</dbReference>
<proteinExistence type="predicted"/>
<organism evidence="1 2">
    <name type="scientific">Ciceribacter thiooxidans</name>
    <dbReference type="NCBI Taxonomy" id="1969821"/>
    <lineage>
        <taxon>Bacteria</taxon>
        <taxon>Pseudomonadati</taxon>
        <taxon>Pseudomonadota</taxon>
        <taxon>Alphaproteobacteria</taxon>
        <taxon>Hyphomicrobiales</taxon>
        <taxon>Rhizobiaceae</taxon>
        <taxon>Ciceribacter</taxon>
    </lineage>
</organism>
<sequence length="236" mass="25826">MSTEISTQITPALHPDNVMEIEGYDTDTAPFLAPTMTAFSEAYEGLRQVHTAREKAKTNPTWNEAMQVIHTQDLADKVMTRITRTFDTTRANLEKSIAHLEGELSQPVESKAAGSIAAEVRAHIKGMPTGERMKVIQQAINEGDHIVATAVFGAPAMLSGLGADMQKVLIRVYHERHNPEVAKRLKAMQGAKSMIEDRGGLVFKAMEKAVGAQPHKVKALREAKNAAEQAFILKDA</sequence>
<dbReference type="Proteomes" id="UP001595647">
    <property type="component" value="Unassembled WGS sequence"/>
</dbReference>
<comment type="caution">
    <text evidence="1">The sequence shown here is derived from an EMBL/GenBank/DDBJ whole genome shotgun (WGS) entry which is preliminary data.</text>
</comment>
<protein>
    <submittedName>
        <fullName evidence="1">Uncharacterized protein</fullName>
    </submittedName>
</protein>
<dbReference type="EMBL" id="JBHRTG010000004">
    <property type="protein sequence ID" value="MFC3162443.1"/>
    <property type="molecule type" value="Genomic_DNA"/>
</dbReference>
<keyword evidence="2" id="KW-1185">Reference proteome</keyword>
<accession>A0ABV7HYP9</accession>
<evidence type="ECO:0000313" key="1">
    <source>
        <dbReference type="EMBL" id="MFC3162443.1"/>
    </source>
</evidence>